<protein>
    <submittedName>
        <fullName evidence="5">Globin-coupled sensor protein</fullName>
    </submittedName>
</protein>
<name>A0ABM8PYK7_9HYPH</name>
<dbReference type="PANTHER" id="PTHR43531">
    <property type="entry name" value="PROTEIN ICFG"/>
    <property type="match status" value="1"/>
</dbReference>
<dbReference type="Gene3D" id="1.10.490.10">
    <property type="entry name" value="Globins"/>
    <property type="match status" value="1"/>
</dbReference>
<dbReference type="SUPFAM" id="SSF46458">
    <property type="entry name" value="Globin-like"/>
    <property type="match status" value="1"/>
</dbReference>
<dbReference type="CDD" id="cd01068">
    <property type="entry name" value="globin_sensor"/>
    <property type="match status" value="1"/>
</dbReference>
<dbReference type="SMART" id="SM00283">
    <property type="entry name" value="MA"/>
    <property type="match status" value="1"/>
</dbReference>
<dbReference type="InterPro" id="IPR039379">
    <property type="entry name" value="Protoglobin_sensor_dom"/>
</dbReference>
<dbReference type="PROSITE" id="PS50111">
    <property type="entry name" value="CHEMOTAXIS_TRANSDUC_2"/>
    <property type="match status" value="1"/>
</dbReference>
<accession>A0ABM8PYK7</accession>
<proteinExistence type="inferred from homology"/>
<feature type="domain" description="Methyl-accepting transducer" evidence="4">
    <location>
        <begin position="249"/>
        <end position="478"/>
    </location>
</feature>
<dbReference type="CDD" id="cd11386">
    <property type="entry name" value="MCP_signal"/>
    <property type="match status" value="1"/>
</dbReference>
<dbReference type="Pfam" id="PF00015">
    <property type="entry name" value="MCPsignal"/>
    <property type="match status" value="1"/>
</dbReference>
<dbReference type="RefSeq" id="WP_142594223.1">
    <property type="nucleotide sequence ID" value="NZ_CABFWF030000018.1"/>
</dbReference>
<dbReference type="Pfam" id="PF11563">
    <property type="entry name" value="Protoglobin"/>
    <property type="match status" value="1"/>
</dbReference>
<dbReference type="PRINTS" id="PR00260">
    <property type="entry name" value="CHEMTRNSDUCR"/>
</dbReference>
<gene>
    <name evidence="5" type="ORF">REJC140_02282</name>
</gene>
<keyword evidence="6" id="KW-1185">Reference proteome</keyword>
<evidence type="ECO:0000256" key="2">
    <source>
        <dbReference type="ARBA" id="ARBA00029447"/>
    </source>
</evidence>
<dbReference type="InterPro" id="IPR044398">
    <property type="entry name" value="Globin-sensor_dom"/>
</dbReference>
<evidence type="ECO:0000259" key="4">
    <source>
        <dbReference type="PROSITE" id="PS50111"/>
    </source>
</evidence>
<organism evidence="5 6">
    <name type="scientific">Pseudorhizobium endolithicum</name>
    <dbReference type="NCBI Taxonomy" id="1191678"/>
    <lineage>
        <taxon>Bacteria</taxon>
        <taxon>Pseudomonadati</taxon>
        <taxon>Pseudomonadota</taxon>
        <taxon>Alphaproteobacteria</taxon>
        <taxon>Hyphomicrobiales</taxon>
        <taxon>Rhizobiaceae</taxon>
        <taxon>Rhizobium/Agrobacterium group</taxon>
        <taxon>Pseudorhizobium</taxon>
    </lineage>
</organism>
<dbReference type="InterPro" id="IPR009050">
    <property type="entry name" value="Globin-like_sf"/>
</dbReference>
<evidence type="ECO:0000256" key="1">
    <source>
        <dbReference type="ARBA" id="ARBA00022500"/>
    </source>
</evidence>
<dbReference type="InterPro" id="IPR004090">
    <property type="entry name" value="Chemotax_Me-accpt_rcpt"/>
</dbReference>
<dbReference type="Gene3D" id="1.10.287.950">
    <property type="entry name" value="Methyl-accepting chemotaxis protein"/>
    <property type="match status" value="1"/>
</dbReference>
<dbReference type="InterPro" id="IPR051310">
    <property type="entry name" value="MCP_chemotaxis"/>
</dbReference>
<reference evidence="5 6" key="1">
    <citation type="submission" date="2020-11" db="EMBL/GenBank/DDBJ databases">
        <authorList>
            <person name="Lassalle F."/>
        </authorList>
    </citation>
    <scope>NUCLEOTIDE SEQUENCE [LARGE SCALE GENOMIC DNA]</scope>
    <source>
        <strain evidence="5 6">JC140</strain>
    </source>
</reference>
<keyword evidence="3" id="KW-0807">Transducer</keyword>
<comment type="similarity">
    <text evidence="2">Belongs to the methyl-accepting chemotaxis (MCP) protein family.</text>
</comment>
<comment type="caution">
    <text evidence="5">The sequence shown here is derived from an EMBL/GenBank/DDBJ whole genome shotgun (WGS) entry which is preliminary data.</text>
</comment>
<dbReference type="EMBL" id="CABFWF030000018">
    <property type="protein sequence ID" value="CAD7055104.1"/>
    <property type="molecule type" value="Genomic_DNA"/>
</dbReference>
<dbReference type="PANTHER" id="PTHR43531:SF11">
    <property type="entry name" value="METHYL-ACCEPTING CHEMOTAXIS PROTEIN 3"/>
    <property type="match status" value="1"/>
</dbReference>
<evidence type="ECO:0000313" key="5">
    <source>
        <dbReference type="EMBL" id="CAD7055104.1"/>
    </source>
</evidence>
<dbReference type="SUPFAM" id="SSF58104">
    <property type="entry name" value="Methyl-accepting chemotaxis protein (MCP) signaling domain"/>
    <property type="match status" value="1"/>
</dbReference>
<dbReference type="InterPro" id="IPR004089">
    <property type="entry name" value="MCPsignal_dom"/>
</dbReference>
<dbReference type="InterPro" id="IPR012292">
    <property type="entry name" value="Globin/Proto"/>
</dbReference>
<evidence type="ECO:0000256" key="3">
    <source>
        <dbReference type="PROSITE-ProRule" id="PRU00284"/>
    </source>
</evidence>
<dbReference type="Proteomes" id="UP000606921">
    <property type="component" value="Unassembled WGS sequence"/>
</dbReference>
<keyword evidence="1" id="KW-0145">Chemotaxis</keyword>
<sequence length="541" mass="58542">MGHETRSDQSRRGQAGSLGERLAFAGLDETSCDLLRRHRSQLEPAVKAGLRDLFHRYQSYPDSARVFASEQQIERLHDLQASHWSVLTDARFDALYAERVKVLSDSESRMGLDPRWHIAGHAVILEHLLKGLMAEEGRGRFLKLGRRGSPEVSDIVAALVRLVMVDVEIAVSLRFNELRQKHHRALEEQRRDDRDEVVQLLSDVVRSLAERDLTASLPENVPEAYAEMASILSQAIESMRGSLASASEHTGRAEQASAALAAQAMILAEEADDQSTRVRGAAQELEELAGRLRAGAAETAEAAKVAATTRSTVEESGEAVGRAINAMADIENSAEKIGQIIGVIDEIAFQTNLLALNAGIEAARAGETGRGFAVVAQEVRALAQRSADAAREIKSLVGTTKTQVDAGVEMVHRTQDAIGGIVRQVSEINDAIASIATRADENVGALESVSAGLTQVGSEIGATAGRAQAVGSGADDLHTVILELGRTVREFRIERQVRYHADRPKANPPQLLRPVAALPLGIEDAREGQEELLFSKRQGMN</sequence>
<evidence type="ECO:0000313" key="6">
    <source>
        <dbReference type="Proteomes" id="UP000606921"/>
    </source>
</evidence>